<dbReference type="AlphaFoldDB" id="G2Z0M7"/>
<dbReference type="STRING" id="1034807.FBFL15_1355"/>
<keyword evidence="2" id="KW-1185">Reference proteome</keyword>
<proteinExistence type="predicted"/>
<organism evidence="1 2">
    <name type="scientific">Flavobacterium branchiophilum (strain FL-15)</name>
    <dbReference type="NCBI Taxonomy" id="1034807"/>
    <lineage>
        <taxon>Bacteria</taxon>
        <taxon>Pseudomonadati</taxon>
        <taxon>Bacteroidota</taxon>
        <taxon>Flavobacteriia</taxon>
        <taxon>Flavobacteriales</taxon>
        <taxon>Flavobacteriaceae</taxon>
        <taxon>Flavobacterium</taxon>
    </lineage>
</organism>
<gene>
    <name evidence="1" type="ordered locus">FBFL15_1355</name>
</gene>
<evidence type="ECO:0000313" key="1">
    <source>
        <dbReference type="EMBL" id="CCB69430.1"/>
    </source>
</evidence>
<name>G2Z0M7_FLABF</name>
<sequence length="182" mass="21874">MGRYLAIGLVIEQTISKKNYSEEDFTKQNLISELEKRFYFKSNLYDLEEYENEYKFTIKQELIESELIPFLNVFYKEITKNDSYSDYEEVINILEVKNDDWLEIAKEKSHQNYQIDTYGDPDILRLKFGRKIYIDYKTILLSMEGKILMEDYGRLFNFFKYCIDNTYKEFAISGAIRVYITG</sequence>
<evidence type="ECO:0000313" key="2">
    <source>
        <dbReference type="Proteomes" id="UP000009186"/>
    </source>
</evidence>
<dbReference type="HOGENOM" id="CLU_1479973_0_0_10"/>
<accession>G2Z0M7</accession>
<reference evidence="1 2" key="1">
    <citation type="journal article" date="2011" name="Appl. Environ. Microbiol.">
        <title>Complete genome sequence of the fish pathogen Flavobacterium branchiophilum.</title>
        <authorList>
            <consortium name="1:IP"/>
            <consortium name="Microbial Evolutionary Genomics,F-75015 Paris"/>
            <consortium name="France 2:CNRS"/>
            <consortium name="URA2171"/>
            <consortium name="F-75015 Paris,France 3:Unite de Virologie et Immunologie Mol."/>
            <consortium name="INRA,78352 Jouy en Josas Cedex"/>
            <consortium name="France. 4:Unite de Mathemathique"/>
            <consortium name="Informatique et Genome,INRA"/>
            <consortium name="78352 Jouy en Josas Cedex"/>
            <consortium name="France. 5:CEA/Genoscope"/>
            <consortium name="Evry"/>
            <consortium name="France"/>
            <person name="Touchon M."/>
            <person name="Barbier P."/>
            <person name="Bernardet J.F."/>
            <person name="Loux V."/>
            <person name="Vacherie B."/>
            <person name="Barbe V."/>
            <person name="Rocha E.P."/>
            <person name="Duchaud E."/>
        </authorList>
    </citation>
    <scope>NUCLEOTIDE SEQUENCE [LARGE SCALE GENOMIC DNA]</scope>
    <source>
        <strain evidence="1 2">FL-15</strain>
    </source>
</reference>
<dbReference type="EMBL" id="FQ859183">
    <property type="protein sequence ID" value="CCB69430.1"/>
    <property type="molecule type" value="Genomic_DNA"/>
</dbReference>
<dbReference type="eggNOG" id="ENOG50316XC">
    <property type="taxonomic scope" value="Bacteria"/>
</dbReference>
<dbReference type="RefSeq" id="WP_014083897.1">
    <property type="nucleotide sequence ID" value="NC_016001.1"/>
</dbReference>
<dbReference type="KEGG" id="fbr:FBFL15_1355"/>
<dbReference type="Proteomes" id="UP000009186">
    <property type="component" value="Chromosome"/>
</dbReference>
<protein>
    <submittedName>
        <fullName evidence="1">Uncharacterized protein</fullName>
    </submittedName>
</protein>